<dbReference type="Proteomes" id="UP001060164">
    <property type="component" value="Chromosome"/>
</dbReference>
<protein>
    <submittedName>
        <fullName evidence="2">CarD family transcriptional regulator</fullName>
    </submittedName>
</protein>
<dbReference type="InterPro" id="IPR036101">
    <property type="entry name" value="CarD-like/TRCF_RID_sf"/>
</dbReference>
<gene>
    <name evidence="2" type="ORF">NQ502_12565</name>
</gene>
<keyword evidence="3" id="KW-1185">Reference proteome</keyword>
<dbReference type="InterPro" id="IPR003711">
    <property type="entry name" value="CarD-like/TRCF_RID"/>
</dbReference>
<accession>A0ABY5VCE5</accession>
<feature type="domain" description="CarD-like/TRCF RNAP-interacting" evidence="1">
    <location>
        <begin position="1"/>
        <end position="113"/>
    </location>
</feature>
<organism evidence="2 3">
    <name type="scientific">Ruminococcus gauvreauii</name>
    <dbReference type="NCBI Taxonomy" id="438033"/>
    <lineage>
        <taxon>Bacteria</taxon>
        <taxon>Bacillati</taxon>
        <taxon>Bacillota</taxon>
        <taxon>Clostridia</taxon>
        <taxon>Eubacteriales</taxon>
        <taxon>Oscillospiraceae</taxon>
        <taxon>Ruminococcus</taxon>
    </lineage>
</organism>
<dbReference type="Gene3D" id="1.20.58.1290">
    <property type="entry name" value="CarD-like, C-terminal domain"/>
    <property type="match status" value="1"/>
</dbReference>
<sequence>MFKKGEYIIHGHNGICQVDAVTHLDMQGTDSKKLYYVLIPLSAVDSRVYSPVDNQKIAVRKALTKKEALELVDEIPDIEQLWFPQDKVREEQYKEAVRSCDCRQWVKIIKALYMRQQERMAQGKKITVMDEKYFHIAEDNLHAELALALGKDKADMKDFLISRFDEIQPV</sequence>
<evidence type="ECO:0000259" key="1">
    <source>
        <dbReference type="SMART" id="SM01058"/>
    </source>
</evidence>
<dbReference type="SMART" id="SM01058">
    <property type="entry name" value="CarD_TRCF"/>
    <property type="match status" value="1"/>
</dbReference>
<dbReference type="Gene3D" id="2.40.10.170">
    <property type="match status" value="1"/>
</dbReference>
<evidence type="ECO:0000313" key="3">
    <source>
        <dbReference type="Proteomes" id="UP001060164"/>
    </source>
</evidence>
<dbReference type="Pfam" id="PF02559">
    <property type="entry name" value="CarD_TRCF_RID"/>
    <property type="match status" value="1"/>
</dbReference>
<dbReference type="EMBL" id="CP102290">
    <property type="protein sequence ID" value="UWP58210.1"/>
    <property type="molecule type" value="Genomic_DNA"/>
</dbReference>
<proteinExistence type="predicted"/>
<reference evidence="2" key="1">
    <citation type="journal article" date="2022" name="Cell">
        <title>Design, construction, and in vivo augmentation of a complex gut microbiome.</title>
        <authorList>
            <person name="Cheng A.G."/>
            <person name="Ho P.Y."/>
            <person name="Aranda-Diaz A."/>
            <person name="Jain S."/>
            <person name="Yu F.B."/>
            <person name="Meng X."/>
            <person name="Wang M."/>
            <person name="Iakiviak M."/>
            <person name="Nagashima K."/>
            <person name="Zhao A."/>
            <person name="Murugkar P."/>
            <person name="Patil A."/>
            <person name="Atabakhsh K."/>
            <person name="Weakley A."/>
            <person name="Yan J."/>
            <person name="Brumbaugh A.R."/>
            <person name="Higginbottom S."/>
            <person name="Dimas A."/>
            <person name="Shiver A.L."/>
            <person name="Deutschbauer A."/>
            <person name="Neff N."/>
            <person name="Sonnenburg J.L."/>
            <person name="Huang K.C."/>
            <person name="Fischbach M.A."/>
        </authorList>
    </citation>
    <scope>NUCLEOTIDE SEQUENCE</scope>
    <source>
        <strain evidence="2">DSM 19829</strain>
    </source>
</reference>
<evidence type="ECO:0000313" key="2">
    <source>
        <dbReference type="EMBL" id="UWP58210.1"/>
    </source>
</evidence>
<dbReference type="SUPFAM" id="SSF141259">
    <property type="entry name" value="CarD-like"/>
    <property type="match status" value="1"/>
</dbReference>
<name>A0ABY5VCE5_9FIRM</name>
<dbReference type="InterPro" id="IPR042215">
    <property type="entry name" value="CarD-like_C"/>
</dbReference>
<dbReference type="RefSeq" id="WP_028529269.1">
    <property type="nucleotide sequence ID" value="NZ_CABLBR010000021.1"/>
</dbReference>